<reference evidence="1" key="1">
    <citation type="journal article" date="2015" name="Nature">
        <title>Complex archaea that bridge the gap between prokaryotes and eukaryotes.</title>
        <authorList>
            <person name="Spang A."/>
            <person name="Saw J.H."/>
            <person name="Jorgensen S.L."/>
            <person name="Zaremba-Niedzwiedzka K."/>
            <person name="Martijn J."/>
            <person name="Lind A.E."/>
            <person name="van Eijk R."/>
            <person name="Schleper C."/>
            <person name="Guy L."/>
            <person name="Ettema T.J."/>
        </authorList>
    </citation>
    <scope>NUCLEOTIDE SEQUENCE</scope>
</reference>
<evidence type="ECO:0000313" key="1">
    <source>
        <dbReference type="EMBL" id="KKK60365.1"/>
    </source>
</evidence>
<accession>A0A0F8XHB2</accession>
<proteinExistence type="predicted"/>
<sequence>MLPDEILKLLKDCMQSVIDSQNSTLDILQARSMFRQLVDDIAIELELADYQRFRVLKHLGITYKPLTPNVSLADYKQPVP</sequence>
<gene>
    <name evidence="1" type="ORF">LCGC14_3025090</name>
</gene>
<name>A0A0F8XHB2_9ZZZZ</name>
<protein>
    <submittedName>
        <fullName evidence="1">Uncharacterized protein</fullName>
    </submittedName>
</protein>
<dbReference type="AlphaFoldDB" id="A0A0F8XHB2"/>
<organism evidence="1">
    <name type="scientific">marine sediment metagenome</name>
    <dbReference type="NCBI Taxonomy" id="412755"/>
    <lineage>
        <taxon>unclassified sequences</taxon>
        <taxon>metagenomes</taxon>
        <taxon>ecological metagenomes</taxon>
    </lineage>
</organism>
<dbReference type="EMBL" id="LAZR01063005">
    <property type="protein sequence ID" value="KKK60365.1"/>
    <property type="molecule type" value="Genomic_DNA"/>
</dbReference>
<comment type="caution">
    <text evidence="1">The sequence shown here is derived from an EMBL/GenBank/DDBJ whole genome shotgun (WGS) entry which is preliminary data.</text>
</comment>